<sequence>MRKTPFTDSVVATGLSDSLPIVADATTSKVPIDNEILQLTIFTFGKGQSLSTHASPKAVVVTLLEGDMNFSVEGQDHTITAGDSIYLAPKASHSLTALTDCRMQLVMVDAKPWQPQD</sequence>
<dbReference type="Proteomes" id="UP001247542">
    <property type="component" value="Unassembled WGS sequence"/>
</dbReference>
<evidence type="ECO:0000313" key="3">
    <source>
        <dbReference type="Proteomes" id="UP001247542"/>
    </source>
</evidence>
<evidence type="ECO:0000313" key="2">
    <source>
        <dbReference type="EMBL" id="MDT3767274.1"/>
    </source>
</evidence>
<dbReference type="InterPro" id="IPR011051">
    <property type="entry name" value="RmlC_Cupin_sf"/>
</dbReference>
<reference evidence="2 3" key="1">
    <citation type="submission" date="2023-06" db="EMBL/GenBank/DDBJ databases">
        <title>Draft genome sequence of Gleimia hominis type strain CCUG 57540T.</title>
        <authorList>
            <person name="Salva-Serra F."/>
            <person name="Cardew S."/>
            <person name="Jensie Markopoulos S."/>
            <person name="Ohlen M."/>
            <person name="Inganas E."/>
            <person name="Svensson-Stadler L."/>
            <person name="Moore E.R.B."/>
        </authorList>
    </citation>
    <scope>NUCLEOTIDE SEQUENCE [LARGE SCALE GENOMIC DNA]</scope>
    <source>
        <strain evidence="2 3">CCUG 57540</strain>
    </source>
</reference>
<comment type="caution">
    <text evidence="2">The sequence shown here is derived from an EMBL/GenBank/DDBJ whole genome shotgun (WGS) entry which is preliminary data.</text>
</comment>
<dbReference type="SUPFAM" id="SSF51182">
    <property type="entry name" value="RmlC-like cupins"/>
    <property type="match status" value="1"/>
</dbReference>
<evidence type="ECO:0000259" key="1">
    <source>
        <dbReference type="Pfam" id="PF07883"/>
    </source>
</evidence>
<feature type="domain" description="Cupin type-2" evidence="1">
    <location>
        <begin position="41"/>
        <end position="108"/>
    </location>
</feature>
<proteinExistence type="predicted"/>
<dbReference type="RefSeq" id="WP_313272677.1">
    <property type="nucleotide sequence ID" value="NZ_JASXSX010000001.1"/>
</dbReference>
<dbReference type="PANTHER" id="PTHR37694">
    <property type="entry name" value="SLR8022 PROTEIN"/>
    <property type="match status" value="1"/>
</dbReference>
<gene>
    <name evidence="2" type="ORF">QS713_04225</name>
</gene>
<dbReference type="Pfam" id="PF07883">
    <property type="entry name" value="Cupin_2"/>
    <property type="match status" value="1"/>
</dbReference>
<dbReference type="Gene3D" id="2.60.120.10">
    <property type="entry name" value="Jelly Rolls"/>
    <property type="match status" value="1"/>
</dbReference>
<keyword evidence="3" id="KW-1185">Reference proteome</keyword>
<dbReference type="InterPro" id="IPR014710">
    <property type="entry name" value="RmlC-like_jellyroll"/>
</dbReference>
<dbReference type="EMBL" id="JASXSX010000001">
    <property type="protein sequence ID" value="MDT3767274.1"/>
    <property type="molecule type" value="Genomic_DNA"/>
</dbReference>
<organism evidence="2 3">
    <name type="scientific">Gleimia hominis</name>
    <dbReference type="NCBI Taxonomy" id="595468"/>
    <lineage>
        <taxon>Bacteria</taxon>
        <taxon>Bacillati</taxon>
        <taxon>Actinomycetota</taxon>
        <taxon>Actinomycetes</taxon>
        <taxon>Actinomycetales</taxon>
        <taxon>Actinomycetaceae</taxon>
        <taxon>Gleimia</taxon>
    </lineage>
</organism>
<dbReference type="InterPro" id="IPR013096">
    <property type="entry name" value="Cupin_2"/>
</dbReference>
<protein>
    <submittedName>
        <fullName evidence="2">Cupin domain-containing protein</fullName>
    </submittedName>
</protein>
<dbReference type="CDD" id="cd02230">
    <property type="entry name" value="cupin_HP0902-like"/>
    <property type="match status" value="1"/>
</dbReference>
<name>A0ABU3IA70_9ACTO</name>
<dbReference type="PANTHER" id="PTHR37694:SF1">
    <property type="entry name" value="SLR8022 PROTEIN"/>
    <property type="match status" value="1"/>
</dbReference>
<accession>A0ABU3IA70</accession>